<dbReference type="InterPro" id="IPR006716">
    <property type="entry name" value="ERG2_sigma1_rcpt-like"/>
</dbReference>
<comment type="similarity">
    <text evidence="4 11">Belongs to the ERG2 family.</text>
</comment>
<keyword evidence="7" id="KW-0256">Endoplasmic reticulum</keyword>
<dbReference type="WBParaSite" id="SBAD_0001105201-mRNA-1">
    <property type="protein sequence ID" value="SBAD_0001105201-mRNA-1"/>
    <property type="gene ID" value="SBAD_0001105201"/>
</dbReference>
<gene>
    <name evidence="12" type="ORF">SBAD_LOCUS10681</name>
</gene>
<evidence type="ECO:0000256" key="10">
    <source>
        <dbReference type="ARBA" id="ARBA00033467"/>
    </source>
</evidence>
<evidence type="ECO:0000256" key="3">
    <source>
        <dbReference type="ARBA" id="ARBA00004649"/>
    </source>
</evidence>
<comment type="subcellular location">
    <subcellularLocation>
        <location evidence="2">Endoplasmic reticulum membrane</location>
    </subcellularLocation>
    <subcellularLocation>
        <location evidence="1">Nucleus inner membrane</location>
    </subcellularLocation>
    <subcellularLocation>
        <location evidence="3">Nucleus outer membrane</location>
    </subcellularLocation>
</comment>
<evidence type="ECO:0000256" key="8">
    <source>
        <dbReference type="ARBA" id="ARBA00022989"/>
    </source>
</evidence>
<sequence>MARWLIKVFRYIVLLSVLCTLVQYYLARKAYIFSPRHIKSVGEKLAGQPPSNCLEGIYSELKRSYPSHLIPVSSKGFVDYLSSLTPEEVTYKRSVHRPTWFAFNVGGLSGKIHLLHVSTTEYIAILGTPFRSSGASGIHWMNQSCTVLSGSMQRLTDSSGLRKEEFLPGSHARFASLENALVELTDDTWLLCYGRGKRKCEKSSLRTDQ</sequence>
<evidence type="ECO:0000313" key="12">
    <source>
        <dbReference type="EMBL" id="VDP33784.1"/>
    </source>
</evidence>
<dbReference type="Pfam" id="PF04622">
    <property type="entry name" value="ERG2_Sigma1R"/>
    <property type="match status" value="1"/>
</dbReference>
<dbReference type="Proteomes" id="UP000270296">
    <property type="component" value="Unassembled WGS sequence"/>
</dbReference>
<feature type="transmembrane region" description="Helical" evidence="11">
    <location>
        <begin position="6"/>
        <end position="27"/>
    </location>
</feature>
<keyword evidence="8 11" id="KW-1133">Transmembrane helix</keyword>
<evidence type="ECO:0000256" key="6">
    <source>
        <dbReference type="ARBA" id="ARBA00022692"/>
    </source>
</evidence>
<evidence type="ECO:0000256" key="4">
    <source>
        <dbReference type="ARBA" id="ARBA00007141"/>
    </source>
</evidence>
<keyword evidence="13" id="KW-1185">Reference proteome</keyword>
<keyword evidence="9 11" id="KW-0472">Membrane</keyword>
<evidence type="ECO:0000256" key="9">
    <source>
        <dbReference type="ARBA" id="ARBA00023136"/>
    </source>
</evidence>
<accession>A0A183J483</accession>
<dbReference type="EMBL" id="UZAM01014414">
    <property type="protein sequence ID" value="VDP33784.1"/>
    <property type="molecule type" value="Genomic_DNA"/>
</dbReference>
<proteinExistence type="inferred from homology"/>
<keyword evidence="6 11" id="KW-0812">Transmembrane</keyword>
<dbReference type="GO" id="GO:0005637">
    <property type="term" value="C:nuclear inner membrane"/>
    <property type="evidence" value="ECO:0007669"/>
    <property type="project" value="UniProtKB-SubCell"/>
</dbReference>
<dbReference type="PANTHER" id="PTHR10868">
    <property type="entry name" value="SIGMA 1-TYPE OPIOID RECEPTOR-RELATED"/>
    <property type="match status" value="1"/>
</dbReference>
<dbReference type="AlphaFoldDB" id="A0A183J483"/>
<evidence type="ECO:0000256" key="11">
    <source>
        <dbReference type="RuleBase" id="RU368083"/>
    </source>
</evidence>
<evidence type="ECO:0000256" key="7">
    <source>
        <dbReference type="ARBA" id="ARBA00022824"/>
    </source>
</evidence>
<protein>
    <recommendedName>
        <fullName evidence="5">Sigma non-opioid intracellular receptor 1</fullName>
    </recommendedName>
    <alternativeName>
        <fullName evidence="10">Sigma 1-type opioid receptor</fullName>
    </alternativeName>
</protein>
<evidence type="ECO:0000313" key="14">
    <source>
        <dbReference type="WBParaSite" id="SBAD_0001105201-mRNA-1"/>
    </source>
</evidence>
<evidence type="ECO:0000256" key="2">
    <source>
        <dbReference type="ARBA" id="ARBA00004586"/>
    </source>
</evidence>
<dbReference type="GO" id="GO:0005789">
    <property type="term" value="C:endoplasmic reticulum membrane"/>
    <property type="evidence" value="ECO:0007669"/>
    <property type="project" value="UniProtKB-SubCell"/>
</dbReference>
<evidence type="ECO:0000256" key="1">
    <source>
        <dbReference type="ARBA" id="ARBA00004540"/>
    </source>
</evidence>
<reference evidence="12 13" key="2">
    <citation type="submission" date="2018-11" db="EMBL/GenBank/DDBJ databases">
        <authorList>
            <consortium name="Pathogen Informatics"/>
        </authorList>
    </citation>
    <scope>NUCLEOTIDE SEQUENCE [LARGE SCALE GENOMIC DNA]</scope>
</reference>
<name>A0A183J483_9BILA</name>
<dbReference type="GO" id="GO:0005640">
    <property type="term" value="C:nuclear outer membrane"/>
    <property type="evidence" value="ECO:0007669"/>
    <property type="project" value="UniProtKB-SubCell"/>
</dbReference>
<organism evidence="14">
    <name type="scientific">Soboliphyme baturini</name>
    <dbReference type="NCBI Taxonomy" id="241478"/>
    <lineage>
        <taxon>Eukaryota</taxon>
        <taxon>Metazoa</taxon>
        <taxon>Ecdysozoa</taxon>
        <taxon>Nematoda</taxon>
        <taxon>Enoplea</taxon>
        <taxon>Dorylaimia</taxon>
        <taxon>Dioctophymatida</taxon>
        <taxon>Dioctophymatoidea</taxon>
        <taxon>Soboliphymatidae</taxon>
        <taxon>Soboliphyme</taxon>
    </lineage>
</organism>
<reference evidence="14" key="1">
    <citation type="submission" date="2016-06" db="UniProtKB">
        <authorList>
            <consortium name="WormBaseParasite"/>
        </authorList>
    </citation>
    <scope>IDENTIFICATION</scope>
</reference>
<evidence type="ECO:0000256" key="5">
    <source>
        <dbReference type="ARBA" id="ARBA00020208"/>
    </source>
</evidence>
<dbReference type="OrthoDB" id="347124at2759"/>
<dbReference type="PANTHER" id="PTHR10868:SF1">
    <property type="entry name" value="SIGMA NON-OPIOID INTRACELLULAR RECEPTOR 1"/>
    <property type="match status" value="1"/>
</dbReference>
<evidence type="ECO:0000313" key="13">
    <source>
        <dbReference type="Proteomes" id="UP000270296"/>
    </source>
</evidence>